<dbReference type="Gene3D" id="3.90.1640.10">
    <property type="entry name" value="inorganic pyrophosphatase (n-terminal core)"/>
    <property type="match status" value="1"/>
</dbReference>
<evidence type="ECO:0000313" key="4">
    <source>
        <dbReference type="EMBL" id="QCX38296.1"/>
    </source>
</evidence>
<organism evidence="4 5">
    <name type="scientific">Aureibaculum algae</name>
    <dbReference type="NCBI Taxonomy" id="2584122"/>
    <lineage>
        <taxon>Bacteria</taxon>
        <taxon>Pseudomonadati</taxon>
        <taxon>Bacteroidota</taxon>
        <taxon>Flavobacteriia</taxon>
        <taxon>Flavobacteriales</taxon>
        <taxon>Flavobacteriaceae</taxon>
        <taxon>Aureibaculum</taxon>
    </lineage>
</organism>
<dbReference type="PANTHER" id="PTHR47618:SF1">
    <property type="entry name" value="BIFUNCTIONAL OLIGORIBONUCLEASE AND PAP PHOSPHATASE NRNA"/>
    <property type="match status" value="1"/>
</dbReference>
<proteinExistence type="predicted"/>
<keyword evidence="5" id="KW-1185">Reference proteome</keyword>
<dbReference type="GO" id="GO:0003676">
    <property type="term" value="F:nucleic acid binding"/>
    <property type="evidence" value="ECO:0007669"/>
    <property type="project" value="InterPro"/>
</dbReference>
<dbReference type="PANTHER" id="PTHR47618">
    <property type="entry name" value="BIFUNCTIONAL OLIGORIBONUCLEASE AND PAP PHOSPHATASE NRNA"/>
    <property type="match status" value="1"/>
</dbReference>
<evidence type="ECO:0000259" key="2">
    <source>
        <dbReference type="Pfam" id="PF01368"/>
    </source>
</evidence>
<dbReference type="Pfam" id="PF02272">
    <property type="entry name" value="DHHA1"/>
    <property type="match status" value="1"/>
</dbReference>
<protein>
    <submittedName>
        <fullName evidence="4">Bifunctional oligoribonuclease/PAP phosphatase NrnA</fullName>
    </submittedName>
</protein>
<dbReference type="Pfam" id="PF01368">
    <property type="entry name" value="DHH"/>
    <property type="match status" value="1"/>
</dbReference>
<keyword evidence="1" id="KW-0812">Transmembrane</keyword>
<sequence length="343" mass="39092">MNTKDIQEVKELLSTPKKIVIVSHRNPDGDAYGSSLALYHYLLRGNHKVKVVSPNDCPDFLKWLPNQDKIIVFDENVEEGTKLLEDAEIVFTLDFNALHRVGHQMEHVLQRISPIYIMIDHHEQPDDYAKYMYSDASIASTCEMIYHFLDKVHELDSIDKDIASCIYTGILTDTGSFKYQATSSTTHRIIANLMDVGIDHTKIHNRLYDTNSYSRLQLLGTALSNLKVMHEYRTAFITISQQELNSMNFKKGDTEGFVNYGLSVAGIVFAVIFIEDQKQGIIKMSLRSKGKFSVNEFARNHFNGGGHLNAAGGRSEIPLQDTVKHFMELLPDYKNELENSYEY</sequence>
<feature type="transmembrane region" description="Helical" evidence="1">
    <location>
        <begin position="257"/>
        <end position="274"/>
    </location>
</feature>
<name>A0A5B7TTA1_9FLAO</name>
<dbReference type="Gene3D" id="3.10.310.30">
    <property type="match status" value="1"/>
</dbReference>
<gene>
    <name evidence="4" type="ORF">FF125_07565</name>
</gene>
<dbReference type="InterPro" id="IPR003156">
    <property type="entry name" value="DHHA1_dom"/>
</dbReference>
<reference evidence="4 5" key="1">
    <citation type="submission" date="2019-05" db="EMBL/GenBank/DDBJ databases">
        <title>Algicella ahnfeltiae gen. nov., sp. nov., a novel marine bacterium of the family Flavobacteriaceae isolated from a red alga.</title>
        <authorList>
            <person name="Nedashkovskaya O.I."/>
            <person name="Kukhlevskiy A.D."/>
            <person name="Kim S.-G."/>
            <person name="Zhukova N.V."/>
            <person name="Mikhailov V.V."/>
        </authorList>
    </citation>
    <scope>NUCLEOTIDE SEQUENCE [LARGE SCALE GENOMIC DNA]</scope>
    <source>
        <strain evidence="4 5">10Alg115</strain>
    </source>
</reference>
<keyword evidence="1" id="KW-1133">Transmembrane helix</keyword>
<accession>A0A5B7TTA1</accession>
<evidence type="ECO:0000256" key="1">
    <source>
        <dbReference type="SAM" id="Phobius"/>
    </source>
</evidence>
<evidence type="ECO:0000313" key="5">
    <source>
        <dbReference type="Proteomes" id="UP000306229"/>
    </source>
</evidence>
<dbReference type="InterPro" id="IPR038763">
    <property type="entry name" value="DHH_sf"/>
</dbReference>
<dbReference type="SUPFAM" id="SSF64182">
    <property type="entry name" value="DHH phosphoesterases"/>
    <property type="match status" value="1"/>
</dbReference>
<keyword evidence="1" id="KW-0472">Membrane</keyword>
<feature type="domain" description="DHHA1" evidence="3">
    <location>
        <begin position="248"/>
        <end position="316"/>
    </location>
</feature>
<dbReference type="RefSeq" id="WP_138949193.1">
    <property type="nucleotide sequence ID" value="NZ_CP040749.1"/>
</dbReference>
<dbReference type="InterPro" id="IPR051319">
    <property type="entry name" value="Oligoribo/pAp-PDE_c-di-AMP_PDE"/>
</dbReference>
<dbReference type="KEGG" id="fbe:FF125_07565"/>
<dbReference type="InterPro" id="IPR001667">
    <property type="entry name" value="DDH_dom"/>
</dbReference>
<dbReference type="AlphaFoldDB" id="A0A5B7TTA1"/>
<evidence type="ECO:0000259" key="3">
    <source>
        <dbReference type="Pfam" id="PF02272"/>
    </source>
</evidence>
<dbReference type="Proteomes" id="UP000306229">
    <property type="component" value="Chromosome"/>
</dbReference>
<dbReference type="EMBL" id="CP040749">
    <property type="protein sequence ID" value="QCX38296.1"/>
    <property type="molecule type" value="Genomic_DNA"/>
</dbReference>
<feature type="domain" description="DDH" evidence="2">
    <location>
        <begin position="18"/>
        <end position="170"/>
    </location>
</feature>
<dbReference type="OrthoDB" id="9803668at2"/>